<proteinExistence type="predicted"/>
<sequence>MTRRHLTFHCEGDILAATLDEASGTDGLLIVSGGNETRAGAFSGQSHLAARIAAKGYPVLRFDRRGVGDSSGQNRGFRESREDILAALAAFRDQCPNVSRIVAFGNCDAASALMLMRGDGCDALVLSNPWTFEDEADDAYALPPPEAIRARYWAKLRNPAEWLRLLRGQVNLSRLRQGLGAAAARSAGPTGLAQEMAKGLDGATKPYAILIAGNDRTGLAFDRFWTTHGNLQQGPVYRCPGASHAYLEPHAAEWLEAQVMAMLQG</sequence>
<evidence type="ECO:0000313" key="2">
    <source>
        <dbReference type="EMBL" id="MXO72336.1"/>
    </source>
</evidence>
<comment type="caution">
    <text evidence="2">The sequence shown here is derived from an EMBL/GenBank/DDBJ whole genome shotgun (WGS) entry which is preliminary data.</text>
</comment>
<dbReference type="EMBL" id="WTYV01000004">
    <property type="protein sequence ID" value="MXO72336.1"/>
    <property type="molecule type" value="Genomic_DNA"/>
</dbReference>
<keyword evidence="3" id="KW-1185">Reference proteome</keyword>
<dbReference type="InterPro" id="IPR017531">
    <property type="entry name" value="Hydrolase-1_PEP"/>
</dbReference>
<dbReference type="OrthoDB" id="249225at2"/>
<reference evidence="2 3" key="1">
    <citation type="submission" date="2019-12" db="EMBL/GenBank/DDBJ databases">
        <title>Genomic-based taxomic classification of the family Erythrobacteraceae.</title>
        <authorList>
            <person name="Xu L."/>
        </authorList>
    </citation>
    <scope>NUCLEOTIDE SEQUENCE [LARGE SCALE GENOMIC DNA]</scope>
    <source>
        <strain evidence="2 3">M0322</strain>
    </source>
</reference>
<dbReference type="GO" id="GO:0016787">
    <property type="term" value="F:hydrolase activity"/>
    <property type="evidence" value="ECO:0007669"/>
    <property type="project" value="UniProtKB-KW"/>
</dbReference>
<gene>
    <name evidence="2" type="ORF">GRI99_11925</name>
</gene>
<keyword evidence="2" id="KW-0378">Hydrolase</keyword>
<feature type="domain" description="AB hydrolase-1" evidence="1">
    <location>
        <begin position="30"/>
        <end position="255"/>
    </location>
</feature>
<accession>A0A844YZ78</accession>
<dbReference type="InterPro" id="IPR029058">
    <property type="entry name" value="AB_hydrolase_fold"/>
</dbReference>
<evidence type="ECO:0000259" key="1">
    <source>
        <dbReference type="Pfam" id="PF12697"/>
    </source>
</evidence>
<protein>
    <submittedName>
        <fullName evidence="2">Hydrolase 1, exosortase A system-associated</fullName>
    </submittedName>
</protein>
<dbReference type="Pfam" id="PF12697">
    <property type="entry name" value="Abhydrolase_6"/>
    <property type="match status" value="1"/>
</dbReference>
<dbReference type="Gene3D" id="3.40.50.1820">
    <property type="entry name" value="alpha/beta hydrolase"/>
    <property type="match status" value="1"/>
</dbReference>
<evidence type="ECO:0000313" key="3">
    <source>
        <dbReference type="Proteomes" id="UP000466966"/>
    </source>
</evidence>
<dbReference type="Proteomes" id="UP000466966">
    <property type="component" value="Unassembled WGS sequence"/>
</dbReference>
<dbReference type="AlphaFoldDB" id="A0A844YZ78"/>
<dbReference type="RefSeq" id="WP_160772246.1">
    <property type="nucleotide sequence ID" value="NZ_WTYV01000004.1"/>
</dbReference>
<dbReference type="SUPFAM" id="SSF53474">
    <property type="entry name" value="alpha/beta-Hydrolases"/>
    <property type="match status" value="1"/>
</dbReference>
<organism evidence="2 3">
    <name type="scientific">Alteraurantiacibacter buctensis</name>
    <dbReference type="NCBI Taxonomy" id="1503981"/>
    <lineage>
        <taxon>Bacteria</taxon>
        <taxon>Pseudomonadati</taxon>
        <taxon>Pseudomonadota</taxon>
        <taxon>Alphaproteobacteria</taxon>
        <taxon>Sphingomonadales</taxon>
        <taxon>Erythrobacteraceae</taxon>
        <taxon>Alteraurantiacibacter</taxon>
    </lineage>
</organism>
<dbReference type="InterPro" id="IPR000073">
    <property type="entry name" value="AB_hydrolase_1"/>
</dbReference>
<name>A0A844YZ78_9SPHN</name>
<dbReference type="NCBIfam" id="TIGR03100">
    <property type="entry name" value="hydr1_PEP"/>
    <property type="match status" value="1"/>
</dbReference>